<dbReference type="Proteomes" id="UP001304671">
    <property type="component" value="Unassembled WGS sequence"/>
</dbReference>
<evidence type="ECO:0000259" key="7">
    <source>
        <dbReference type="PROSITE" id="PS51918"/>
    </source>
</evidence>
<dbReference type="EMBL" id="JAYFUL010000003">
    <property type="protein sequence ID" value="MEA5256797.1"/>
    <property type="molecule type" value="Genomic_DNA"/>
</dbReference>
<evidence type="ECO:0000313" key="8">
    <source>
        <dbReference type="EMBL" id="MEA5256797.1"/>
    </source>
</evidence>
<dbReference type="NCBIfam" id="TIGR02351">
    <property type="entry name" value="thiH"/>
    <property type="match status" value="1"/>
</dbReference>
<keyword evidence="2" id="KW-0004">4Fe-4S</keyword>
<reference evidence="8 9" key="1">
    <citation type="submission" date="2023-12" db="EMBL/GenBank/DDBJ databases">
        <title>Novel species of the genus Arcicella isolated from rivers.</title>
        <authorList>
            <person name="Lu H."/>
        </authorList>
    </citation>
    <scope>NUCLEOTIDE SEQUENCE [LARGE SCALE GENOMIC DNA]</scope>
    <source>
        <strain evidence="8 9">LMG 21963</strain>
    </source>
</reference>
<proteinExistence type="predicted"/>
<dbReference type="SUPFAM" id="SSF102114">
    <property type="entry name" value="Radical SAM enzymes"/>
    <property type="match status" value="1"/>
</dbReference>
<dbReference type="SFLD" id="SFLDF00301">
    <property type="entry name" value="2-iminoacetate_synthase_(ThiH)"/>
    <property type="match status" value="1"/>
</dbReference>
<comment type="caution">
    <text evidence="8">The sequence shown here is derived from an EMBL/GenBank/DDBJ whole genome shotgun (WGS) entry which is preliminary data.</text>
</comment>
<evidence type="ECO:0000256" key="6">
    <source>
        <dbReference type="ARBA" id="ARBA00023014"/>
    </source>
</evidence>
<accession>A0ABU5QIC5</accession>
<protein>
    <submittedName>
        <fullName evidence="8">2-iminoacetate synthase ThiH</fullName>
    </submittedName>
</protein>
<dbReference type="Gene3D" id="3.20.20.70">
    <property type="entry name" value="Aldolase class I"/>
    <property type="match status" value="1"/>
</dbReference>
<sequence>MHSFQHLFQQYQWAEVQESILAKTADDVRRALNTSRRTLEDFKALISPAAMPFLESMARVSQQLTQKRFGKTIQMYVPLYLSNECQNICTYCGFSFDNKIKRKTLTDKEILAEVAVLKAMNYEHVLLVTGEANQTVGVSYLKNVIKLIRPYFSHISMEVQPLDETDYTELIAEGLNTVLVYQETYHQEDYKIHHPKGKKSNFEYRIQTPDRLGKAGIHKMGLGVLIGLEDWRTDSFFTALHLDYLEKQYWQTKYSISFPRLRPFSGGLEPKVVMSDAELVQLICAYRIFKEEVELSISTRENEIFRNNIIKLGITAMSAGSKTNPGGYVVEPESLEQFEISDERSPTVIAKMIEQQGYEPVWKDWDTSLHLVNE</sequence>
<evidence type="ECO:0000256" key="4">
    <source>
        <dbReference type="ARBA" id="ARBA00022723"/>
    </source>
</evidence>
<dbReference type="SFLD" id="SFLDS00029">
    <property type="entry name" value="Radical_SAM"/>
    <property type="match status" value="1"/>
</dbReference>
<dbReference type="CDD" id="cd01335">
    <property type="entry name" value="Radical_SAM"/>
    <property type="match status" value="1"/>
</dbReference>
<dbReference type="SMART" id="SM00876">
    <property type="entry name" value="BATS"/>
    <property type="match status" value="1"/>
</dbReference>
<gene>
    <name evidence="8" type="primary">thiH</name>
    <name evidence="8" type="ORF">VB264_03305</name>
</gene>
<dbReference type="Pfam" id="PF04055">
    <property type="entry name" value="Radical_SAM"/>
    <property type="match status" value="1"/>
</dbReference>
<evidence type="ECO:0000256" key="1">
    <source>
        <dbReference type="ARBA" id="ARBA00001966"/>
    </source>
</evidence>
<keyword evidence="5" id="KW-0408">Iron</keyword>
<comment type="cofactor">
    <cofactor evidence="1">
        <name>[4Fe-4S] cluster</name>
        <dbReference type="ChEBI" id="CHEBI:49883"/>
    </cofactor>
</comment>
<evidence type="ECO:0000313" key="9">
    <source>
        <dbReference type="Proteomes" id="UP001304671"/>
    </source>
</evidence>
<keyword evidence="3" id="KW-0949">S-adenosyl-L-methionine</keyword>
<dbReference type="PROSITE" id="PS51918">
    <property type="entry name" value="RADICAL_SAM"/>
    <property type="match status" value="1"/>
</dbReference>
<evidence type="ECO:0000256" key="3">
    <source>
        <dbReference type="ARBA" id="ARBA00022691"/>
    </source>
</evidence>
<keyword evidence="4" id="KW-0479">Metal-binding</keyword>
<dbReference type="InterPro" id="IPR007197">
    <property type="entry name" value="rSAM"/>
</dbReference>
<dbReference type="InterPro" id="IPR058240">
    <property type="entry name" value="rSAM_sf"/>
</dbReference>
<dbReference type="InterPro" id="IPR013785">
    <property type="entry name" value="Aldolase_TIM"/>
</dbReference>
<dbReference type="PANTHER" id="PTHR43583">
    <property type="entry name" value="2-IMINOACETATE SYNTHASE"/>
    <property type="match status" value="1"/>
</dbReference>
<organism evidence="8 9">
    <name type="scientific">Arcicella aquatica</name>
    <dbReference type="NCBI Taxonomy" id="217141"/>
    <lineage>
        <taxon>Bacteria</taxon>
        <taxon>Pseudomonadati</taxon>
        <taxon>Bacteroidota</taxon>
        <taxon>Cytophagia</taxon>
        <taxon>Cytophagales</taxon>
        <taxon>Flectobacillaceae</taxon>
        <taxon>Arcicella</taxon>
    </lineage>
</organism>
<dbReference type="RefSeq" id="WP_323246740.1">
    <property type="nucleotide sequence ID" value="NZ_JAYFUL010000003.1"/>
</dbReference>
<name>A0ABU5QIC5_9BACT</name>
<dbReference type="SFLD" id="SFLDG01060">
    <property type="entry name" value="BATS_domain_containing"/>
    <property type="match status" value="1"/>
</dbReference>
<keyword evidence="6" id="KW-0411">Iron-sulfur</keyword>
<evidence type="ECO:0000256" key="5">
    <source>
        <dbReference type="ARBA" id="ARBA00023004"/>
    </source>
</evidence>
<feature type="domain" description="Radical SAM core" evidence="7">
    <location>
        <begin position="71"/>
        <end position="300"/>
    </location>
</feature>
<keyword evidence="9" id="KW-1185">Reference proteome</keyword>
<dbReference type="PANTHER" id="PTHR43583:SF1">
    <property type="entry name" value="2-IMINOACETATE SYNTHASE"/>
    <property type="match status" value="1"/>
</dbReference>
<dbReference type="InterPro" id="IPR010722">
    <property type="entry name" value="BATS_dom"/>
</dbReference>
<evidence type="ECO:0000256" key="2">
    <source>
        <dbReference type="ARBA" id="ARBA00022485"/>
    </source>
</evidence>
<dbReference type="Pfam" id="PF06968">
    <property type="entry name" value="BATS"/>
    <property type="match status" value="1"/>
</dbReference>
<dbReference type="InterPro" id="IPR034428">
    <property type="entry name" value="ThiH/NoCL/HydG-like"/>
</dbReference>
<dbReference type="SFLD" id="SFLDG01081">
    <property type="entry name" value="cleavage_of_the_Ca-Cb_bond_in"/>
    <property type="match status" value="1"/>
</dbReference>
<dbReference type="InterPro" id="IPR012726">
    <property type="entry name" value="ThiH"/>
</dbReference>